<dbReference type="InterPro" id="IPR049560">
    <property type="entry name" value="MeTrfase_RsmB-F_NOP2_cat"/>
</dbReference>
<dbReference type="Pfam" id="PF17125">
    <property type="entry name" value="Methyltr_RsmF_N"/>
    <property type="match status" value="1"/>
</dbReference>
<dbReference type="InterPro" id="IPR018314">
    <property type="entry name" value="RsmB/NOL1/NOP2-like_CS"/>
</dbReference>
<dbReference type="Gene3D" id="3.30.70.1170">
    <property type="entry name" value="Sun protein, domain 3"/>
    <property type="match status" value="1"/>
</dbReference>
<dbReference type="PROSITE" id="PS51686">
    <property type="entry name" value="SAM_MT_RSMB_NOP"/>
    <property type="match status" value="1"/>
</dbReference>
<evidence type="ECO:0000259" key="9">
    <source>
        <dbReference type="PROSITE" id="PS51686"/>
    </source>
</evidence>
<dbReference type="CDD" id="cd21147">
    <property type="entry name" value="RsmF_methylt_CTD1"/>
    <property type="match status" value="1"/>
</dbReference>
<feature type="region of interest" description="Disordered" evidence="8">
    <location>
        <begin position="281"/>
        <end position="300"/>
    </location>
</feature>
<dbReference type="GO" id="GO:0008173">
    <property type="term" value="F:RNA methyltransferase activity"/>
    <property type="evidence" value="ECO:0007669"/>
    <property type="project" value="InterPro"/>
</dbReference>
<proteinExistence type="inferred from homology"/>
<evidence type="ECO:0000256" key="2">
    <source>
        <dbReference type="ARBA" id="ARBA00022490"/>
    </source>
</evidence>
<dbReference type="InterPro" id="IPR029063">
    <property type="entry name" value="SAM-dependent_MTases_sf"/>
</dbReference>
<gene>
    <name evidence="10" type="ORF">H9926_09865</name>
</gene>
<dbReference type="AlphaFoldDB" id="A0A9D2QJE5"/>
<organism evidence="10 11">
    <name type="scientific">Candidatus Eisenbergiella intestinigallinarum</name>
    <dbReference type="NCBI Taxonomy" id="2838549"/>
    <lineage>
        <taxon>Bacteria</taxon>
        <taxon>Bacillati</taxon>
        <taxon>Bacillota</taxon>
        <taxon>Clostridia</taxon>
        <taxon>Lachnospirales</taxon>
        <taxon>Lachnospiraceae</taxon>
        <taxon>Eisenbergiella</taxon>
    </lineage>
</organism>
<dbReference type="CDD" id="cd02440">
    <property type="entry name" value="AdoMet_MTases"/>
    <property type="match status" value="1"/>
</dbReference>
<evidence type="ECO:0000313" key="10">
    <source>
        <dbReference type="EMBL" id="HJC88308.1"/>
    </source>
</evidence>
<name>A0A9D2QJE5_9FIRM</name>
<dbReference type="InterPro" id="IPR031340">
    <property type="entry name" value="RsmF_methylt_CI"/>
</dbReference>
<keyword evidence="3 7" id="KW-0489">Methyltransferase</keyword>
<dbReference type="PANTHER" id="PTHR22807:SF30">
    <property type="entry name" value="28S RRNA (CYTOSINE(4447)-C(5))-METHYLTRANSFERASE-RELATED"/>
    <property type="match status" value="1"/>
</dbReference>
<feature type="active site" description="Nucleophile" evidence="7">
    <location>
        <position position="233"/>
    </location>
</feature>
<keyword evidence="6 7" id="KW-0694">RNA-binding</keyword>
<evidence type="ECO:0000256" key="7">
    <source>
        <dbReference type="PROSITE-ProRule" id="PRU01023"/>
    </source>
</evidence>
<evidence type="ECO:0000313" key="11">
    <source>
        <dbReference type="Proteomes" id="UP000823922"/>
    </source>
</evidence>
<keyword evidence="5 7" id="KW-0949">S-adenosyl-L-methionine</keyword>
<dbReference type="InterPro" id="IPR001678">
    <property type="entry name" value="MeTrfase_RsmB-F_NOP2_dom"/>
</dbReference>
<evidence type="ECO:0000256" key="8">
    <source>
        <dbReference type="SAM" id="MobiDB-lite"/>
    </source>
</evidence>
<comment type="similarity">
    <text evidence="1 7">Belongs to the class I-like SAM-binding methyltransferase superfamily. RsmB/NOP family.</text>
</comment>
<accession>A0A9D2QJE5</accession>
<dbReference type="PROSITE" id="PS01153">
    <property type="entry name" value="NOL1_NOP2_SUN"/>
    <property type="match status" value="1"/>
</dbReference>
<dbReference type="GO" id="GO:0003723">
    <property type="term" value="F:RNA binding"/>
    <property type="evidence" value="ECO:0007669"/>
    <property type="project" value="UniProtKB-UniRule"/>
</dbReference>
<dbReference type="Pfam" id="PF13636">
    <property type="entry name" value="Methyltranf_PUA"/>
    <property type="match status" value="1"/>
</dbReference>
<evidence type="ECO:0000256" key="4">
    <source>
        <dbReference type="ARBA" id="ARBA00022679"/>
    </source>
</evidence>
<comment type="caution">
    <text evidence="7">Lacks conserved residue(s) required for the propagation of feature annotation.</text>
</comment>
<evidence type="ECO:0000256" key="1">
    <source>
        <dbReference type="ARBA" id="ARBA00007494"/>
    </source>
</evidence>
<evidence type="ECO:0000256" key="5">
    <source>
        <dbReference type="ARBA" id="ARBA00022691"/>
    </source>
</evidence>
<feature type="domain" description="SAM-dependent MTase RsmB/NOP-type" evidence="9">
    <location>
        <begin position="21"/>
        <end position="327"/>
    </location>
</feature>
<sequence>MIPEKFKERMKLLLGGEYEEFLEALEQERYQALRVNPMKMDREEFLRKAPFSLAPVPWEENGFYYKKEETPQQPGKHPWHEAGVYYIQEPSAMSAVPFLEAGPGERILDLCAAPGGKSTQIAAAMRGEGLLICNEIHPARAAILSENIERMGVRNALVLNETPDRLADRFPGFFDRILVDAPCSGEGMFRKNEAAGEEWSPENVQMCAERQREILEYAYQMLRPGGRLCYSTCTFAPAENEGSIGWLLKKHPDMHVLPVPMPEGFAPGHPEWADMEEVEEMEETAGQTSGPEAGSASGPAPGLEHTMRLWPHRLRGEGHFVAVLEKAGETGTKEQSAKQEAEKLPAKRTRRRDGEKGLGEKDYAEFSAFAQENLRVQLSGIYLRFGEQLYLAPEETPVLRGLKVLRPGLHLGTVKKNRFEPSHALALTLKPEDAAHAVSLDAEGRQVKDYLNGLTFPAEGEKGWYLICADGCSLGWGKLAGGIMKNHYPKGLRKNW</sequence>
<reference evidence="10" key="2">
    <citation type="submission" date="2021-04" db="EMBL/GenBank/DDBJ databases">
        <authorList>
            <person name="Gilroy R."/>
        </authorList>
    </citation>
    <scope>NUCLEOTIDE SEQUENCE</scope>
    <source>
        <strain evidence="10">ChiBcec1-1630</strain>
    </source>
</reference>
<dbReference type="InterPro" id="IPR027391">
    <property type="entry name" value="Nol1_Nop2_Fmu_2"/>
</dbReference>
<dbReference type="Proteomes" id="UP000823922">
    <property type="component" value="Unassembled WGS sequence"/>
</dbReference>
<keyword evidence="4 7" id="KW-0808">Transferase</keyword>
<comment type="caution">
    <text evidence="10">The sequence shown here is derived from an EMBL/GenBank/DDBJ whole genome shotgun (WGS) entry which is preliminary data.</text>
</comment>
<feature type="binding site" evidence="7">
    <location>
        <begin position="111"/>
        <end position="117"/>
    </location>
    <ligand>
        <name>S-adenosyl-L-methionine</name>
        <dbReference type="ChEBI" id="CHEBI:59789"/>
    </ligand>
</feature>
<protein>
    <submittedName>
        <fullName evidence="10">RsmF rRNA methyltransferase first C-terminal domain-containing protein</fullName>
    </submittedName>
</protein>
<evidence type="ECO:0000256" key="6">
    <source>
        <dbReference type="ARBA" id="ARBA00022884"/>
    </source>
</evidence>
<feature type="binding site" evidence="7">
    <location>
        <position position="135"/>
    </location>
    <ligand>
        <name>S-adenosyl-L-methionine</name>
        <dbReference type="ChEBI" id="CHEBI:59789"/>
    </ligand>
</feature>
<evidence type="ECO:0000256" key="3">
    <source>
        <dbReference type="ARBA" id="ARBA00022603"/>
    </source>
</evidence>
<dbReference type="InterPro" id="IPR031341">
    <property type="entry name" value="Methyltr_RsmF_N"/>
</dbReference>
<feature type="region of interest" description="Disordered" evidence="8">
    <location>
        <begin position="328"/>
        <end position="356"/>
    </location>
</feature>
<feature type="binding site" evidence="7">
    <location>
        <position position="180"/>
    </location>
    <ligand>
        <name>S-adenosyl-L-methionine</name>
        <dbReference type="ChEBI" id="CHEBI:59789"/>
    </ligand>
</feature>
<dbReference type="PANTHER" id="PTHR22807">
    <property type="entry name" value="NOP2 YEAST -RELATED NOL1/NOP2/FMU SUN DOMAIN-CONTAINING"/>
    <property type="match status" value="1"/>
</dbReference>
<dbReference type="EMBL" id="DWVS01000249">
    <property type="protein sequence ID" value="HJC88308.1"/>
    <property type="molecule type" value="Genomic_DNA"/>
</dbReference>
<dbReference type="Gene3D" id="3.40.50.150">
    <property type="entry name" value="Vaccinia Virus protein VP39"/>
    <property type="match status" value="1"/>
</dbReference>
<dbReference type="Pfam" id="PF17126">
    <property type="entry name" value="RsmF_methylt_CI"/>
    <property type="match status" value="1"/>
</dbReference>
<dbReference type="Pfam" id="PF01189">
    <property type="entry name" value="Methyltr_RsmB-F"/>
    <property type="match status" value="1"/>
</dbReference>
<feature type="compositionally biased region" description="Basic and acidic residues" evidence="8">
    <location>
        <begin position="328"/>
        <end position="345"/>
    </location>
</feature>
<dbReference type="InterPro" id="IPR023267">
    <property type="entry name" value="RCMT"/>
</dbReference>
<dbReference type="GO" id="GO:0001510">
    <property type="term" value="P:RNA methylation"/>
    <property type="evidence" value="ECO:0007669"/>
    <property type="project" value="InterPro"/>
</dbReference>
<dbReference type="Gene3D" id="2.30.130.60">
    <property type="match status" value="1"/>
</dbReference>
<keyword evidence="2" id="KW-0963">Cytoplasm</keyword>
<reference evidence="10" key="1">
    <citation type="journal article" date="2021" name="PeerJ">
        <title>Extensive microbial diversity within the chicken gut microbiome revealed by metagenomics and culture.</title>
        <authorList>
            <person name="Gilroy R."/>
            <person name="Ravi A."/>
            <person name="Getino M."/>
            <person name="Pursley I."/>
            <person name="Horton D.L."/>
            <person name="Alikhan N.F."/>
            <person name="Baker D."/>
            <person name="Gharbi K."/>
            <person name="Hall N."/>
            <person name="Watson M."/>
            <person name="Adriaenssens E.M."/>
            <person name="Foster-Nyarko E."/>
            <person name="Jarju S."/>
            <person name="Secka A."/>
            <person name="Antonio M."/>
            <person name="Oren A."/>
            <person name="Chaudhuri R.R."/>
            <person name="La Ragione R."/>
            <person name="Hildebrand F."/>
            <person name="Pallen M.J."/>
        </authorList>
    </citation>
    <scope>NUCLEOTIDE SEQUENCE</scope>
    <source>
        <strain evidence="10">ChiBcec1-1630</strain>
    </source>
</reference>
<dbReference type="SUPFAM" id="SSF53335">
    <property type="entry name" value="S-adenosyl-L-methionine-dependent methyltransferases"/>
    <property type="match status" value="1"/>
</dbReference>
<dbReference type="PRINTS" id="PR02008">
    <property type="entry name" value="RCMTFAMILY"/>
</dbReference>